<keyword evidence="4" id="KW-1185">Reference proteome</keyword>
<gene>
    <name evidence="3" type="ORF">LTRI10_LOCUS48190</name>
</gene>
<accession>A0AAV2GFK5</accession>
<feature type="domain" description="Retrotransposon Copia-like N-terminal" evidence="2">
    <location>
        <begin position="33"/>
        <end position="80"/>
    </location>
</feature>
<dbReference type="PANTHER" id="PTHR37610">
    <property type="entry name" value="CCHC-TYPE DOMAIN-CONTAINING PROTEIN"/>
    <property type="match status" value="1"/>
</dbReference>
<dbReference type="InterPro" id="IPR029472">
    <property type="entry name" value="Copia-like_N"/>
</dbReference>
<proteinExistence type="predicted"/>
<sequence>MADNQAEQQQQPDPQPQDPPNILDHASDPFFLHGSEQPGSLLVAEKLTATNHNDWSRAMLNALAAKNKLGFINASIPEPPPTDPRHGVWTRNNVMILSWIQQATSSEIRKTILSSKTAAEAWKSLQTIYGSGDLIRIAELEEALSSLQQGNQTVTEYYGRMITLKDELENYQPLLPCSCTPTSHNTCVGMLTAHQYQETSYVIKFLRGLNENFSGVRAQVLFGDELPNINRVFQRMLQHERQLYGTQSGKLIASMKQILQQWHFKEATGGQTKIPNLLTAHSAEGKVTLKTYVSRNMDGLLE</sequence>
<feature type="region of interest" description="Disordered" evidence="1">
    <location>
        <begin position="1"/>
        <end position="30"/>
    </location>
</feature>
<protein>
    <recommendedName>
        <fullName evidence="2">Retrotransposon Copia-like N-terminal domain-containing protein</fullName>
    </recommendedName>
</protein>
<dbReference type="PANTHER" id="PTHR37610:SF97">
    <property type="entry name" value="RETROTRANSPOSON GAG DOMAIN-CONTAINING PROTEIN"/>
    <property type="match status" value="1"/>
</dbReference>
<dbReference type="Pfam" id="PF14244">
    <property type="entry name" value="Retrotran_gag_3"/>
    <property type="match status" value="1"/>
</dbReference>
<reference evidence="3 4" key="1">
    <citation type="submission" date="2024-04" db="EMBL/GenBank/DDBJ databases">
        <authorList>
            <person name="Fracassetti M."/>
        </authorList>
    </citation>
    <scope>NUCLEOTIDE SEQUENCE [LARGE SCALE GENOMIC DNA]</scope>
</reference>
<organism evidence="3 4">
    <name type="scientific">Linum trigynum</name>
    <dbReference type="NCBI Taxonomy" id="586398"/>
    <lineage>
        <taxon>Eukaryota</taxon>
        <taxon>Viridiplantae</taxon>
        <taxon>Streptophyta</taxon>
        <taxon>Embryophyta</taxon>
        <taxon>Tracheophyta</taxon>
        <taxon>Spermatophyta</taxon>
        <taxon>Magnoliopsida</taxon>
        <taxon>eudicotyledons</taxon>
        <taxon>Gunneridae</taxon>
        <taxon>Pentapetalae</taxon>
        <taxon>rosids</taxon>
        <taxon>fabids</taxon>
        <taxon>Malpighiales</taxon>
        <taxon>Linaceae</taxon>
        <taxon>Linum</taxon>
    </lineage>
</organism>
<dbReference type="Proteomes" id="UP001497516">
    <property type="component" value="Chromosome 8"/>
</dbReference>
<evidence type="ECO:0000259" key="2">
    <source>
        <dbReference type="Pfam" id="PF14244"/>
    </source>
</evidence>
<evidence type="ECO:0000256" key="1">
    <source>
        <dbReference type="SAM" id="MobiDB-lite"/>
    </source>
</evidence>
<dbReference type="Pfam" id="PF14223">
    <property type="entry name" value="Retrotran_gag_2"/>
    <property type="match status" value="1"/>
</dbReference>
<name>A0AAV2GFK5_9ROSI</name>
<evidence type="ECO:0000313" key="4">
    <source>
        <dbReference type="Proteomes" id="UP001497516"/>
    </source>
</evidence>
<dbReference type="EMBL" id="OZ034821">
    <property type="protein sequence ID" value="CAL1408613.1"/>
    <property type="molecule type" value="Genomic_DNA"/>
</dbReference>
<dbReference type="AlphaFoldDB" id="A0AAV2GFK5"/>
<evidence type="ECO:0000313" key="3">
    <source>
        <dbReference type="EMBL" id="CAL1408613.1"/>
    </source>
</evidence>